<dbReference type="PANTHER" id="PTHR28047:SF5">
    <property type="entry name" value="PROTEIN DCG1"/>
    <property type="match status" value="1"/>
</dbReference>
<accession>A0A507C1P7</accession>
<evidence type="ECO:0000313" key="3">
    <source>
        <dbReference type="Proteomes" id="UP000319731"/>
    </source>
</evidence>
<evidence type="ECO:0000256" key="1">
    <source>
        <dbReference type="ARBA" id="ARBA00038414"/>
    </source>
</evidence>
<evidence type="ECO:0000313" key="2">
    <source>
        <dbReference type="EMBL" id="TPX32989.1"/>
    </source>
</evidence>
<dbReference type="GeneID" id="42005259"/>
<comment type="caution">
    <text evidence="2">The sequence shown here is derived from an EMBL/GenBank/DDBJ whole genome shotgun (WGS) entry which is preliminary data.</text>
</comment>
<dbReference type="PANTHER" id="PTHR28047">
    <property type="entry name" value="PROTEIN DCG1"/>
    <property type="match status" value="1"/>
</dbReference>
<comment type="similarity">
    <text evidence="1">Belongs to the HyuE racemase family.</text>
</comment>
<name>A0A507C1P7_9FUNG</name>
<gene>
    <name evidence="2" type="ORF">SmJEL517_g04034</name>
</gene>
<reference evidence="2 3" key="1">
    <citation type="journal article" date="2019" name="Sci. Rep.">
        <title>Comparative genomics of chytrid fungi reveal insights into the obligate biotrophic and pathogenic lifestyle of Synchytrium endobioticum.</title>
        <authorList>
            <person name="van de Vossenberg B.T.L.H."/>
            <person name="Warris S."/>
            <person name="Nguyen H.D.T."/>
            <person name="van Gent-Pelzer M.P.E."/>
            <person name="Joly D.L."/>
            <person name="van de Geest H.C."/>
            <person name="Bonants P.J.M."/>
            <person name="Smith D.S."/>
            <person name="Levesque C.A."/>
            <person name="van der Lee T.A.J."/>
        </authorList>
    </citation>
    <scope>NUCLEOTIDE SEQUENCE [LARGE SCALE GENOMIC DNA]</scope>
    <source>
        <strain evidence="2 3">JEL517</strain>
    </source>
</reference>
<organism evidence="2 3">
    <name type="scientific">Synchytrium microbalum</name>
    <dbReference type="NCBI Taxonomy" id="1806994"/>
    <lineage>
        <taxon>Eukaryota</taxon>
        <taxon>Fungi</taxon>
        <taxon>Fungi incertae sedis</taxon>
        <taxon>Chytridiomycota</taxon>
        <taxon>Chytridiomycota incertae sedis</taxon>
        <taxon>Chytridiomycetes</taxon>
        <taxon>Synchytriales</taxon>
        <taxon>Synchytriaceae</taxon>
        <taxon>Synchytrium</taxon>
    </lineage>
</organism>
<dbReference type="GO" id="GO:0047661">
    <property type="term" value="F:amino-acid racemase activity"/>
    <property type="evidence" value="ECO:0007669"/>
    <property type="project" value="InterPro"/>
</dbReference>
<dbReference type="InterPro" id="IPR015942">
    <property type="entry name" value="Asp/Glu/hydantoin_racemase"/>
</dbReference>
<dbReference type="STRING" id="1806994.A0A507C1P7"/>
<dbReference type="InterPro" id="IPR053714">
    <property type="entry name" value="Iso_Racemase_Enz_sf"/>
</dbReference>
<dbReference type="OrthoDB" id="412018at2759"/>
<protein>
    <recommendedName>
        <fullName evidence="4">Asp/Glu/hydantoin racemase</fullName>
    </recommendedName>
</protein>
<sequence length="241" mass="26238">MKEILVINPNTTVSMTRGIERLISYFTAPSGVSSINNEDDAKISALHCLPHLESLIEQYDAFLIACYSRHPLVSLLKSNPRIISQNKLVTGIFEASISHSLQLVSSKEKFGIVSTSKVYEELLSDAVHDFLGSDSCKWFGGVETTGLNASELEHAPDVRSRMKETTKRLVRRGDIGAICLGCAGMADMDNLVREACIEEMGVDKGSRIFVVDGIISGLAFLDSTLSLRARPQPAFAVSSSI</sequence>
<dbReference type="EMBL" id="QEAO01000024">
    <property type="protein sequence ID" value="TPX32989.1"/>
    <property type="molecule type" value="Genomic_DNA"/>
</dbReference>
<dbReference type="RefSeq" id="XP_031024084.1">
    <property type="nucleotide sequence ID" value="XM_031169962.1"/>
</dbReference>
<dbReference type="AlphaFoldDB" id="A0A507C1P7"/>
<dbReference type="InterPro" id="IPR052186">
    <property type="entry name" value="Hydantoin_racemase-like"/>
</dbReference>
<dbReference type="Gene3D" id="3.40.50.12500">
    <property type="match status" value="1"/>
</dbReference>
<keyword evidence="3" id="KW-1185">Reference proteome</keyword>
<dbReference type="Pfam" id="PF01177">
    <property type="entry name" value="Asp_Glu_race"/>
    <property type="match status" value="1"/>
</dbReference>
<evidence type="ECO:0008006" key="4">
    <source>
        <dbReference type="Google" id="ProtNLM"/>
    </source>
</evidence>
<dbReference type="Proteomes" id="UP000319731">
    <property type="component" value="Unassembled WGS sequence"/>
</dbReference>
<proteinExistence type="inferred from homology"/>